<protein>
    <submittedName>
        <fullName evidence="5">Histidine kinase</fullName>
    </submittedName>
</protein>
<evidence type="ECO:0000256" key="3">
    <source>
        <dbReference type="ARBA" id="ARBA00023012"/>
    </source>
</evidence>
<dbReference type="PANTHER" id="PTHR45569:SF1">
    <property type="entry name" value="SENSOR PROTEIN KDPD"/>
    <property type="match status" value="1"/>
</dbReference>
<keyword evidence="2 5" id="KW-0418">Kinase</keyword>
<evidence type="ECO:0000256" key="1">
    <source>
        <dbReference type="ARBA" id="ARBA00022679"/>
    </source>
</evidence>
<dbReference type="GO" id="GO:0005886">
    <property type="term" value="C:plasma membrane"/>
    <property type="evidence" value="ECO:0007669"/>
    <property type="project" value="TreeGrafter"/>
</dbReference>
<dbReference type="InterPro" id="IPR052023">
    <property type="entry name" value="Histidine_kinase_KdpD"/>
</dbReference>
<gene>
    <name evidence="5" type="ORF">CRX42_15435</name>
</gene>
<sequence length="185" mass="20278">MSNSGRADALLADLPRDGRGRLKVFLGAAPGVGKTYAMLQAAHTQLRQGVKIIAGVVETHGRAETEALLGGLPQQPLVRSEYRGVLLEEMDLDGLLVAKPKLVLVDELAHTNAPGSRHEKRWQDIQELLAAGIDVYTTVNVQHLESLNDQVRGITGVQVRETLPDWVLQEAYELLLIDLPPRELL</sequence>
<evidence type="ECO:0000313" key="6">
    <source>
        <dbReference type="Proteomes" id="UP000247437"/>
    </source>
</evidence>
<accession>A0A2W0ENY5</accession>
<dbReference type="InterPro" id="IPR027417">
    <property type="entry name" value="P-loop_NTPase"/>
</dbReference>
<dbReference type="Gene3D" id="3.40.50.300">
    <property type="entry name" value="P-loop containing nucleotide triphosphate hydrolases"/>
    <property type="match status" value="1"/>
</dbReference>
<dbReference type="Pfam" id="PF02702">
    <property type="entry name" value="KdpD"/>
    <property type="match status" value="1"/>
</dbReference>
<feature type="non-terminal residue" evidence="5">
    <location>
        <position position="185"/>
    </location>
</feature>
<proteinExistence type="predicted"/>
<dbReference type="GO" id="GO:0005737">
    <property type="term" value="C:cytoplasm"/>
    <property type="evidence" value="ECO:0007669"/>
    <property type="project" value="UniProtKB-ARBA"/>
</dbReference>
<evidence type="ECO:0000256" key="2">
    <source>
        <dbReference type="ARBA" id="ARBA00022777"/>
    </source>
</evidence>
<reference evidence="5 6" key="1">
    <citation type="journal article" date="2018" name="Appl. Microbiol. Biotechnol.">
        <title>Characterization of the caprolactam degradation pathway in Pseudomonas jessenii using mass spectrometry-based proteomics.</title>
        <authorList>
            <person name="Otzen M."/>
            <person name="Palacio C."/>
            <person name="Janssen D.B."/>
        </authorList>
    </citation>
    <scope>NUCLEOTIDE SEQUENCE [LARGE SCALE GENOMIC DNA]</scope>
    <source>
        <strain evidence="5 6">GO3</strain>
    </source>
</reference>
<evidence type="ECO:0000259" key="4">
    <source>
        <dbReference type="Pfam" id="PF02702"/>
    </source>
</evidence>
<organism evidence="5 6">
    <name type="scientific">Pseudomonas jessenii</name>
    <dbReference type="NCBI Taxonomy" id="77298"/>
    <lineage>
        <taxon>Bacteria</taxon>
        <taxon>Pseudomonadati</taxon>
        <taxon>Pseudomonadota</taxon>
        <taxon>Gammaproteobacteria</taxon>
        <taxon>Pseudomonadales</taxon>
        <taxon>Pseudomonadaceae</taxon>
        <taxon>Pseudomonas</taxon>
    </lineage>
</organism>
<dbReference type="EMBL" id="PDLL01000172">
    <property type="protein sequence ID" value="PYY69667.1"/>
    <property type="molecule type" value="Genomic_DNA"/>
</dbReference>
<dbReference type="FunFam" id="3.40.50.300:FF:000483">
    <property type="entry name" value="Sensor histidine kinase KdpD"/>
    <property type="match status" value="1"/>
</dbReference>
<keyword evidence="3" id="KW-0902">Two-component regulatory system</keyword>
<dbReference type="Proteomes" id="UP000247437">
    <property type="component" value="Unassembled WGS sequence"/>
</dbReference>
<dbReference type="AlphaFoldDB" id="A0A2W0ENY5"/>
<feature type="domain" description="Signal transduction histidine kinase osmosensitive K+ channel sensor N-terminal" evidence="4">
    <location>
        <begin position="19"/>
        <end position="184"/>
    </location>
</feature>
<dbReference type="GO" id="GO:0000155">
    <property type="term" value="F:phosphorelay sensor kinase activity"/>
    <property type="evidence" value="ECO:0007669"/>
    <property type="project" value="InterPro"/>
</dbReference>
<dbReference type="SUPFAM" id="SSF52540">
    <property type="entry name" value="P-loop containing nucleoside triphosphate hydrolases"/>
    <property type="match status" value="1"/>
</dbReference>
<name>A0A2W0ENY5_PSEJE</name>
<keyword evidence="1" id="KW-0808">Transferase</keyword>
<comment type="caution">
    <text evidence="5">The sequence shown here is derived from an EMBL/GenBank/DDBJ whole genome shotgun (WGS) entry which is preliminary data.</text>
</comment>
<evidence type="ECO:0000313" key="5">
    <source>
        <dbReference type="EMBL" id="PYY69667.1"/>
    </source>
</evidence>
<dbReference type="InterPro" id="IPR003852">
    <property type="entry name" value="Sig_transdc_His_kinase_KdpD_N"/>
</dbReference>
<dbReference type="PANTHER" id="PTHR45569">
    <property type="entry name" value="SENSOR PROTEIN KDPD"/>
    <property type="match status" value="1"/>
</dbReference>